<sequence>MMSTLTIDEDVFSRILAHISDSQTVYKLLYAIPKTHDFFSVALRRLLQLPVYVDTNSSRAAAASHQVLDYLLRDSEWMAGSLRHLVCSIEHENYAPARSVAGEDEEEDNEEEQHEEDTVDEEGDGEAEPDDGAYIVVADSPEPEIVDLAALHDRLPVFFKKLRNLEALDYHGRLGLPLSPPLIEALAECDSLRTVAVDTAFLLKLQEWGEDPDSWDIEPFLSSFGPSITTLELRHVCQTMLLKLASFGDVLSTYENLSTLKMEIMEGFWDWDGRGSPNSGATGEYKFPSLRLPALRRFELVVGDLTISTARSSGTPLHLFDCTRLSELSLRVRQCNWYWFEDTIRIFGGLRPAEFAALKHLEIKDVNKYANGRLNWDHVPGTQSSQYGRAYPGLISFLYELPDLVSLWMDETVLLPTHFSSPSSFLSPEDGSNPEEIHQASLLKIILWRLESLRVGFGIMKHTDVELVLSACDPTKIRQFGFEWAWDSYERAAPLSSDLLAQLARFPVLTDVHILFPRPGTQVSGLPDPKIDDLTLQDVARIFACNGSVCRVGIGSSVVWERGTSGIIILVSDGSCAPNVAVSSFFHAGYLAKHRPDEEEEFRVYDDNSFSLRPERSEEIERLRDLLKNILD</sequence>
<feature type="compositionally biased region" description="Acidic residues" evidence="1">
    <location>
        <begin position="102"/>
        <end position="131"/>
    </location>
</feature>
<proteinExistence type="predicted"/>
<evidence type="ECO:0000256" key="1">
    <source>
        <dbReference type="SAM" id="MobiDB-lite"/>
    </source>
</evidence>
<dbReference type="Proteomes" id="UP001221142">
    <property type="component" value="Unassembled WGS sequence"/>
</dbReference>
<evidence type="ECO:0000313" key="2">
    <source>
        <dbReference type="EMBL" id="KAJ7651151.1"/>
    </source>
</evidence>
<dbReference type="AlphaFoldDB" id="A0AAD7CKL6"/>
<reference evidence="2" key="1">
    <citation type="submission" date="2023-03" db="EMBL/GenBank/DDBJ databases">
        <title>Massive genome expansion in bonnet fungi (Mycena s.s.) driven by repeated elements and novel gene families across ecological guilds.</title>
        <authorList>
            <consortium name="Lawrence Berkeley National Laboratory"/>
            <person name="Harder C.B."/>
            <person name="Miyauchi S."/>
            <person name="Viragh M."/>
            <person name="Kuo A."/>
            <person name="Thoen E."/>
            <person name="Andreopoulos B."/>
            <person name="Lu D."/>
            <person name="Skrede I."/>
            <person name="Drula E."/>
            <person name="Henrissat B."/>
            <person name="Morin E."/>
            <person name="Kohler A."/>
            <person name="Barry K."/>
            <person name="LaButti K."/>
            <person name="Morin E."/>
            <person name="Salamov A."/>
            <person name="Lipzen A."/>
            <person name="Mereny Z."/>
            <person name="Hegedus B."/>
            <person name="Baldrian P."/>
            <person name="Stursova M."/>
            <person name="Weitz H."/>
            <person name="Taylor A."/>
            <person name="Grigoriev I.V."/>
            <person name="Nagy L.G."/>
            <person name="Martin F."/>
            <person name="Kauserud H."/>
        </authorList>
    </citation>
    <scope>NUCLEOTIDE SEQUENCE</scope>
    <source>
        <strain evidence="2">9284</strain>
    </source>
</reference>
<evidence type="ECO:0000313" key="3">
    <source>
        <dbReference type="Proteomes" id="UP001221142"/>
    </source>
</evidence>
<protein>
    <submittedName>
        <fullName evidence="2">Uncharacterized protein</fullName>
    </submittedName>
</protein>
<gene>
    <name evidence="2" type="ORF">FB45DRAFT_889795</name>
</gene>
<feature type="region of interest" description="Disordered" evidence="1">
    <location>
        <begin position="98"/>
        <end position="131"/>
    </location>
</feature>
<accession>A0AAD7CKL6</accession>
<comment type="caution">
    <text evidence="2">The sequence shown here is derived from an EMBL/GenBank/DDBJ whole genome shotgun (WGS) entry which is preliminary data.</text>
</comment>
<keyword evidence="3" id="KW-1185">Reference proteome</keyword>
<organism evidence="2 3">
    <name type="scientific">Roridomyces roridus</name>
    <dbReference type="NCBI Taxonomy" id="1738132"/>
    <lineage>
        <taxon>Eukaryota</taxon>
        <taxon>Fungi</taxon>
        <taxon>Dikarya</taxon>
        <taxon>Basidiomycota</taxon>
        <taxon>Agaricomycotina</taxon>
        <taxon>Agaricomycetes</taxon>
        <taxon>Agaricomycetidae</taxon>
        <taxon>Agaricales</taxon>
        <taxon>Marasmiineae</taxon>
        <taxon>Mycenaceae</taxon>
        <taxon>Roridomyces</taxon>
    </lineage>
</organism>
<name>A0AAD7CKL6_9AGAR</name>
<dbReference type="EMBL" id="JARKIF010000001">
    <property type="protein sequence ID" value="KAJ7651151.1"/>
    <property type="molecule type" value="Genomic_DNA"/>
</dbReference>